<gene>
    <name evidence="1" type="ORF">D9758_010917</name>
</gene>
<accession>A0A8H5CUR0</accession>
<proteinExistence type="predicted"/>
<dbReference type="AlphaFoldDB" id="A0A8H5CUR0"/>
<organism evidence="1 2">
    <name type="scientific">Tetrapyrgos nigripes</name>
    <dbReference type="NCBI Taxonomy" id="182062"/>
    <lineage>
        <taxon>Eukaryota</taxon>
        <taxon>Fungi</taxon>
        <taxon>Dikarya</taxon>
        <taxon>Basidiomycota</taxon>
        <taxon>Agaricomycotina</taxon>
        <taxon>Agaricomycetes</taxon>
        <taxon>Agaricomycetidae</taxon>
        <taxon>Agaricales</taxon>
        <taxon>Marasmiineae</taxon>
        <taxon>Marasmiaceae</taxon>
        <taxon>Tetrapyrgos</taxon>
    </lineage>
</organism>
<evidence type="ECO:0000313" key="2">
    <source>
        <dbReference type="Proteomes" id="UP000559256"/>
    </source>
</evidence>
<dbReference type="EMBL" id="JAACJM010000086">
    <property type="protein sequence ID" value="KAF5348394.1"/>
    <property type="molecule type" value="Genomic_DNA"/>
</dbReference>
<protein>
    <submittedName>
        <fullName evidence="1">Uncharacterized protein</fullName>
    </submittedName>
</protein>
<reference evidence="1 2" key="1">
    <citation type="journal article" date="2020" name="ISME J.">
        <title>Uncovering the hidden diversity of litter-decomposition mechanisms in mushroom-forming fungi.</title>
        <authorList>
            <person name="Floudas D."/>
            <person name="Bentzer J."/>
            <person name="Ahren D."/>
            <person name="Johansson T."/>
            <person name="Persson P."/>
            <person name="Tunlid A."/>
        </authorList>
    </citation>
    <scope>NUCLEOTIDE SEQUENCE [LARGE SCALE GENOMIC DNA]</scope>
    <source>
        <strain evidence="1 2">CBS 291.85</strain>
    </source>
</reference>
<keyword evidence="2" id="KW-1185">Reference proteome</keyword>
<evidence type="ECO:0000313" key="1">
    <source>
        <dbReference type="EMBL" id="KAF5348394.1"/>
    </source>
</evidence>
<dbReference type="Proteomes" id="UP000559256">
    <property type="component" value="Unassembled WGS sequence"/>
</dbReference>
<comment type="caution">
    <text evidence="1">The sequence shown here is derived from an EMBL/GenBank/DDBJ whole genome shotgun (WGS) entry which is preliminary data.</text>
</comment>
<name>A0A8H5CUR0_9AGAR</name>
<sequence>MIPTAQETYALMLLHHGHGYPLWIPEPNNSLPPSTYAEGLRLGDVGLLTLNGGFDYLFNIFLDENDEVNRWRGVPEGFIPLEFKRSLVCSTENQHRPKVPICSQHTKQLMLDAEGMVVIPGMPVGIGSGIELKFSRSRGAALILPEGASRVDYLALPDIRDYAAANAESWYQFVHETLRLDADNGSLYVITGYDKTHSYETASFYHSSKNSTVSLRFTSPLLVDGNYGKLSLSYSSDFHMPISSRASKEENALRNLSVL</sequence>